<feature type="transmembrane region" description="Helical" evidence="1">
    <location>
        <begin position="340"/>
        <end position="363"/>
    </location>
</feature>
<feature type="transmembrane region" description="Helical" evidence="1">
    <location>
        <begin position="226"/>
        <end position="246"/>
    </location>
</feature>
<gene>
    <name evidence="2" type="ORF">ACFOOL_06605</name>
</gene>
<organism evidence="2 3">
    <name type="scientific">Devosia honganensis</name>
    <dbReference type="NCBI Taxonomy" id="1610527"/>
    <lineage>
        <taxon>Bacteria</taxon>
        <taxon>Pseudomonadati</taxon>
        <taxon>Pseudomonadota</taxon>
        <taxon>Alphaproteobacteria</taxon>
        <taxon>Hyphomicrobiales</taxon>
        <taxon>Devosiaceae</taxon>
        <taxon>Devosia</taxon>
    </lineage>
</organism>
<feature type="transmembrane region" description="Helical" evidence="1">
    <location>
        <begin position="309"/>
        <end position="328"/>
    </location>
</feature>
<protein>
    <submittedName>
        <fullName evidence="2">NnrS family protein</fullName>
    </submittedName>
</protein>
<feature type="transmembrane region" description="Helical" evidence="1">
    <location>
        <begin position="33"/>
        <end position="54"/>
    </location>
</feature>
<keyword evidence="1" id="KW-0472">Membrane</keyword>
<evidence type="ECO:0000256" key="1">
    <source>
        <dbReference type="SAM" id="Phobius"/>
    </source>
</evidence>
<feature type="transmembrane region" description="Helical" evidence="1">
    <location>
        <begin position="280"/>
        <end position="303"/>
    </location>
</feature>
<sequence length="405" mass="42879">MSETAAPAQKRKPVPRGLARTGPVILSYGFRPFFLAAGIWAVLAMGLWIGALIFGWPIGGSYGGAYWHAHEMLFGYSTAALAGFLLTAVPNWTGRLPVSGLPLAILFLAWLVGRLALLAPDLVGLPVAIALDIAFLPLLLGICLREVIAGRKWKDLKVMAAVGALAIANALFHGVILWGGDVALADRAAVSAFIMLIGIIGGRVVPSFTRNWLAKRHVIALPAPYALFDTATLLVTLAALACWTLLPVSPLTVILCALAGLLNAWRLFRWRGWQTGAEALVLVLHVAYGFVPLGLLSVALSAAGWLDPMAALHVLTVGAIGTMTLAIMSRATRGHTGVPLTASPLTAASYACVALAALIRLAVGPLPDLATELLAVAGTLWMLAFLLYTLEHAPLLLTRRRDRPE</sequence>
<evidence type="ECO:0000313" key="2">
    <source>
        <dbReference type="EMBL" id="MFC3704422.1"/>
    </source>
</evidence>
<evidence type="ECO:0000313" key="3">
    <source>
        <dbReference type="Proteomes" id="UP001595613"/>
    </source>
</evidence>
<comment type="caution">
    <text evidence="2">The sequence shown here is derived from an EMBL/GenBank/DDBJ whole genome shotgun (WGS) entry which is preliminary data.</text>
</comment>
<feature type="transmembrane region" description="Helical" evidence="1">
    <location>
        <begin position="100"/>
        <end position="117"/>
    </location>
</feature>
<keyword evidence="3" id="KW-1185">Reference proteome</keyword>
<dbReference type="Proteomes" id="UP001595613">
    <property type="component" value="Unassembled WGS sequence"/>
</dbReference>
<name>A0ABV7WZN5_9HYPH</name>
<feature type="transmembrane region" description="Helical" evidence="1">
    <location>
        <begin position="252"/>
        <end position="268"/>
    </location>
</feature>
<feature type="transmembrane region" description="Helical" evidence="1">
    <location>
        <begin position="74"/>
        <end position="93"/>
    </location>
</feature>
<proteinExistence type="predicted"/>
<keyword evidence="1" id="KW-0812">Transmembrane</keyword>
<reference evidence="3" key="1">
    <citation type="journal article" date="2019" name="Int. J. Syst. Evol. Microbiol.">
        <title>The Global Catalogue of Microorganisms (GCM) 10K type strain sequencing project: providing services to taxonomists for standard genome sequencing and annotation.</title>
        <authorList>
            <consortium name="The Broad Institute Genomics Platform"/>
            <consortium name="The Broad Institute Genome Sequencing Center for Infectious Disease"/>
            <person name="Wu L."/>
            <person name="Ma J."/>
        </authorList>
    </citation>
    <scope>NUCLEOTIDE SEQUENCE [LARGE SCALE GENOMIC DNA]</scope>
    <source>
        <strain evidence="3">KCTC 42281</strain>
    </source>
</reference>
<feature type="transmembrane region" description="Helical" evidence="1">
    <location>
        <begin position="123"/>
        <end position="144"/>
    </location>
</feature>
<feature type="transmembrane region" description="Helical" evidence="1">
    <location>
        <begin position="156"/>
        <end position="176"/>
    </location>
</feature>
<accession>A0ABV7WZN5</accession>
<feature type="transmembrane region" description="Helical" evidence="1">
    <location>
        <begin position="369"/>
        <end position="390"/>
    </location>
</feature>
<dbReference type="Pfam" id="PF05940">
    <property type="entry name" value="NnrS"/>
    <property type="match status" value="1"/>
</dbReference>
<dbReference type="InterPro" id="IPR010266">
    <property type="entry name" value="NnrS"/>
</dbReference>
<dbReference type="RefSeq" id="WP_380096010.1">
    <property type="nucleotide sequence ID" value="NZ_JBHRYD010000002.1"/>
</dbReference>
<dbReference type="EMBL" id="JBHRYD010000002">
    <property type="protein sequence ID" value="MFC3704422.1"/>
    <property type="molecule type" value="Genomic_DNA"/>
</dbReference>
<feature type="transmembrane region" description="Helical" evidence="1">
    <location>
        <begin position="188"/>
        <end position="205"/>
    </location>
</feature>
<keyword evidence="1" id="KW-1133">Transmembrane helix</keyword>